<evidence type="ECO:0000313" key="3">
    <source>
        <dbReference type="Proteomes" id="UP001222087"/>
    </source>
</evidence>
<feature type="chain" id="PRO_5045387197" evidence="1">
    <location>
        <begin position="22"/>
        <end position="130"/>
    </location>
</feature>
<gene>
    <name evidence="2" type="ORF">PXX05_10240</name>
</gene>
<evidence type="ECO:0000256" key="1">
    <source>
        <dbReference type="SAM" id="SignalP"/>
    </source>
</evidence>
<dbReference type="EMBL" id="CP119078">
    <property type="protein sequence ID" value="WED42306.1"/>
    <property type="molecule type" value="Genomic_DNA"/>
</dbReference>
<dbReference type="InterPro" id="IPR025294">
    <property type="entry name" value="DUF4156"/>
</dbReference>
<feature type="signal peptide" evidence="1">
    <location>
        <begin position="1"/>
        <end position="21"/>
    </location>
</feature>
<dbReference type="RefSeq" id="WP_275088131.1">
    <property type="nucleotide sequence ID" value="NZ_CP119078.1"/>
</dbReference>
<accession>A0ABY8ASL7</accession>
<dbReference type="Pfam" id="PF13698">
    <property type="entry name" value="DUF4156"/>
    <property type="match status" value="1"/>
</dbReference>
<organism evidence="2 3">
    <name type="scientific">Legionella cardiaca</name>
    <dbReference type="NCBI Taxonomy" id="1071983"/>
    <lineage>
        <taxon>Bacteria</taxon>
        <taxon>Pseudomonadati</taxon>
        <taxon>Pseudomonadota</taxon>
        <taxon>Gammaproteobacteria</taxon>
        <taxon>Legionellales</taxon>
        <taxon>Legionellaceae</taxon>
        <taxon>Legionella</taxon>
    </lineage>
</organism>
<reference evidence="2 3" key="1">
    <citation type="submission" date="2023-02" db="EMBL/GenBank/DDBJ databases">
        <title>Genome Sequence of L. cardiaca H63T.</title>
        <authorList>
            <person name="Lopez A.E."/>
            <person name="Cianciotto N.P."/>
        </authorList>
    </citation>
    <scope>NUCLEOTIDE SEQUENCE [LARGE SCALE GENOMIC DNA]</scope>
    <source>
        <strain evidence="2 3">H63</strain>
    </source>
</reference>
<dbReference type="Proteomes" id="UP001222087">
    <property type="component" value="Chromosome"/>
</dbReference>
<protein>
    <submittedName>
        <fullName evidence="2">DUF4156 domain-containing protein</fullName>
    </submittedName>
</protein>
<keyword evidence="1" id="KW-0732">Signal</keyword>
<proteinExistence type="predicted"/>
<sequence length="130" mass="13577">MKKIGSSVILAVVLVSGCASIKLDPQATRVIASPNPAPQGCKYLGQVVGNQGNFFTGDWTSNKNLEEGAMNDLKNKASRLGANYIQLITTRAGNTGSMSGFDGNMSGHMAQTNVTNLGNAYLCPPKSIGL</sequence>
<dbReference type="PROSITE" id="PS51257">
    <property type="entry name" value="PROKAR_LIPOPROTEIN"/>
    <property type="match status" value="1"/>
</dbReference>
<keyword evidence="3" id="KW-1185">Reference proteome</keyword>
<evidence type="ECO:0000313" key="2">
    <source>
        <dbReference type="EMBL" id="WED42306.1"/>
    </source>
</evidence>
<name>A0ABY8ASL7_9GAMM</name>